<dbReference type="AlphaFoldDB" id="A0A8X6XDD8"/>
<sequence>MFRIVKKRSQHPAVYQSTSVNYCIKGFAENVTTNESFRSNSLSNLTNTLIGNEFPCAERGGSNSGVTYNDPDLKQKLANGIHDFQNKIFRSRPVPFPPLVCTENLLITDRFRFSCTFYFVGSPFVTHHLYSKEDMFPRHSLNVTYELTYAISSIAKKGLYHPFLDLLFLSYSARNTSALAIPPMCSY</sequence>
<evidence type="ECO:0000313" key="1">
    <source>
        <dbReference type="EMBL" id="GFY49751.1"/>
    </source>
</evidence>
<name>A0A8X6XDD8_9ARAC</name>
<accession>A0A8X6XDD8</accession>
<comment type="caution">
    <text evidence="1">The sequence shown here is derived from an EMBL/GenBank/DDBJ whole genome shotgun (WGS) entry which is preliminary data.</text>
</comment>
<dbReference type="Proteomes" id="UP000886998">
    <property type="component" value="Unassembled WGS sequence"/>
</dbReference>
<dbReference type="EMBL" id="BMAV01007154">
    <property type="protein sequence ID" value="GFY49751.1"/>
    <property type="molecule type" value="Genomic_DNA"/>
</dbReference>
<proteinExistence type="predicted"/>
<evidence type="ECO:0000313" key="2">
    <source>
        <dbReference type="Proteomes" id="UP000886998"/>
    </source>
</evidence>
<keyword evidence="2" id="KW-1185">Reference proteome</keyword>
<organism evidence="1 2">
    <name type="scientific">Trichonephila inaurata madagascariensis</name>
    <dbReference type="NCBI Taxonomy" id="2747483"/>
    <lineage>
        <taxon>Eukaryota</taxon>
        <taxon>Metazoa</taxon>
        <taxon>Ecdysozoa</taxon>
        <taxon>Arthropoda</taxon>
        <taxon>Chelicerata</taxon>
        <taxon>Arachnida</taxon>
        <taxon>Araneae</taxon>
        <taxon>Araneomorphae</taxon>
        <taxon>Entelegynae</taxon>
        <taxon>Araneoidea</taxon>
        <taxon>Nephilidae</taxon>
        <taxon>Trichonephila</taxon>
        <taxon>Trichonephila inaurata</taxon>
    </lineage>
</organism>
<reference evidence="1" key="1">
    <citation type="submission" date="2020-08" db="EMBL/GenBank/DDBJ databases">
        <title>Multicomponent nature underlies the extraordinary mechanical properties of spider dragline silk.</title>
        <authorList>
            <person name="Kono N."/>
            <person name="Nakamura H."/>
            <person name="Mori M."/>
            <person name="Yoshida Y."/>
            <person name="Ohtoshi R."/>
            <person name="Malay A.D."/>
            <person name="Moran D.A.P."/>
            <person name="Tomita M."/>
            <person name="Numata K."/>
            <person name="Arakawa K."/>
        </authorList>
    </citation>
    <scope>NUCLEOTIDE SEQUENCE</scope>
</reference>
<protein>
    <submittedName>
        <fullName evidence="1">Uncharacterized protein</fullName>
    </submittedName>
</protein>
<gene>
    <name evidence="1" type="ORF">TNIN_267701</name>
</gene>